<dbReference type="Proteomes" id="UP000828941">
    <property type="component" value="Chromosome 14"/>
</dbReference>
<proteinExistence type="predicted"/>
<gene>
    <name evidence="1" type="ORF">L6164_036466</name>
</gene>
<name>A0ACB9KHA1_BAUVA</name>
<accession>A0ACB9KHA1</accession>
<organism evidence="1 2">
    <name type="scientific">Bauhinia variegata</name>
    <name type="common">Purple orchid tree</name>
    <name type="synonym">Phanera variegata</name>
    <dbReference type="NCBI Taxonomy" id="167791"/>
    <lineage>
        <taxon>Eukaryota</taxon>
        <taxon>Viridiplantae</taxon>
        <taxon>Streptophyta</taxon>
        <taxon>Embryophyta</taxon>
        <taxon>Tracheophyta</taxon>
        <taxon>Spermatophyta</taxon>
        <taxon>Magnoliopsida</taxon>
        <taxon>eudicotyledons</taxon>
        <taxon>Gunneridae</taxon>
        <taxon>Pentapetalae</taxon>
        <taxon>rosids</taxon>
        <taxon>fabids</taxon>
        <taxon>Fabales</taxon>
        <taxon>Fabaceae</taxon>
        <taxon>Cercidoideae</taxon>
        <taxon>Cercideae</taxon>
        <taxon>Bauhiniinae</taxon>
        <taxon>Bauhinia</taxon>
    </lineage>
</organism>
<sequence length="262" mass="29522">MKTLIISFVATLLLIICSILFFPCFGDTNVPRGLQCSEADYSVNEDGFHTNLKTLMDSLAANVVSHDGFYQTQVGEKANKVYGLILCRGDIAADGCTNCTLDSIKVASEDCSRSKEAWIWFRWCFLRYSNSSFFGVMENTAAAITNDTDFEDPSVVSEGFSFMSGLSATAPDQIYMFQTAILNVSQGGKRYGMAQCTRDINRRDCERCLNAQLVNFRMTIGNKRRWEIYGSNCFMWYNDYRFYSNVSTLLSGESCDLLPNHH</sequence>
<evidence type="ECO:0000313" key="1">
    <source>
        <dbReference type="EMBL" id="KAI4296516.1"/>
    </source>
</evidence>
<comment type="caution">
    <text evidence="1">The sequence shown here is derived from an EMBL/GenBank/DDBJ whole genome shotgun (WGS) entry which is preliminary data.</text>
</comment>
<protein>
    <submittedName>
        <fullName evidence="1">Uncharacterized protein</fullName>
    </submittedName>
</protein>
<dbReference type="EMBL" id="CM039439">
    <property type="protein sequence ID" value="KAI4296516.1"/>
    <property type="molecule type" value="Genomic_DNA"/>
</dbReference>
<keyword evidence="2" id="KW-1185">Reference proteome</keyword>
<reference evidence="1 2" key="1">
    <citation type="journal article" date="2022" name="DNA Res.">
        <title>Chromosomal-level genome assembly of the orchid tree Bauhinia variegata (Leguminosae; Cercidoideae) supports the allotetraploid origin hypothesis of Bauhinia.</title>
        <authorList>
            <person name="Zhong Y."/>
            <person name="Chen Y."/>
            <person name="Zheng D."/>
            <person name="Pang J."/>
            <person name="Liu Y."/>
            <person name="Luo S."/>
            <person name="Meng S."/>
            <person name="Qian L."/>
            <person name="Wei D."/>
            <person name="Dai S."/>
            <person name="Zhou R."/>
        </authorList>
    </citation>
    <scope>NUCLEOTIDE SEQUENCE [LARGE SCALE GENOMIC DNA]</scope>
    <source>
        <strain evidence="1">BV-YZ2020</strain>
    </source>
</reference>
<evidence type="ECO:0000313" key="2">
    <source>
        <dbReference type="Proteomes" id="UP000828941"/>
    </source>
</evidence>